<name>A0A848DE63_9PSEU</name>
<feature type="binding site" evidence="2">
    <location>
        <position position="60"/>
    </location>
    <ligand>
        <name>Zn(2+)</name>
        <dbReference type="ChEBI" id="CHEBI:29105"/>
    </ligand>
</feature>
<evidence type="ECO:0000313" key="4">
    <source>
        <dbReference type="EMBL" id="NMH90876.1"/>
    </source>
</evidence>
<comment type="function">
    <text evidence="2">Binds to RNA polymerase (RNAP), stimulating transcription from principal, but not alternative sigma factor promoters.</text>
</comment>
<reference evidence="4 5" key="1">
    <citation type="submission" date="2020-04" db="EMBL/GenBank/DDBJ databases">
        <authorList>
            <person name="Klaysubun C."/>
            <person name="Duangmal K."/>
            <person name="Lipun K."/>
        </authorList>
    </citation>
    <scope>NUCLEOTIDE SEQUENCE [LARGE SCALE GENOMIC DNA]</scope>
    <source>
        <strain evidence="4 5">DSM 45300</strain>
    </source>
</reference>
<keyword evidence="2" id="KW-0804">Transcription</keyword>
<dbReference type="Proteomes" id="UP000586918">
    <property type="component" value="Unassembled WGS sequence"/>
</dbReference>
<gene>
    <name evidence="2" type="primary">rbpA</name>
    <name evidence="4" type="ORF">HF519_04610</name>
</gene>
<dbReference type="GO" id="GO:0045893">
    <property type="term" value="P:positive regulation of DNA-templated transcription"/>
    <property type="evidence" value="ECO:0007669"/>
    <property type="project" value="UniProtKB-UniRule"/>
</dbReference>
<dbReference type="EMBL" id="JAAXKZ010000010">
    <property type="protein sequence ID" value="NMH90876.1"/>
    <property type="molecule type" value="Genomic_DNA"/>
</dbReference>
<comment type="caution">
    <text evidence="4">The sequence shown here is derived from an EMBL/GenBank/DDBJ whole genome shotgun (WGS) entry which is preliminary data.</text>
</comment>
<keyword evidence="2" id="KW-0805">Transcription regulation</keyword>
<feature type="binding site" evidence="2">
    <location>
        <position position="35"/>
    </location>
    <ligand>
        <name>Zn(2+)</name>
        <dbReference type="ChEBI" id="CHEBI:29105"/>
    </ligand>
</feature>
<comment type="cofactor">
    <cofactor evidence="2">
        <name>Zn(2+)</name>
        <dbReference type="ChEBI" id="CHEBI:29105"/>
    </cofactor>
    <text evidence="2">Bind 1 Zn(2+) per subunit.</text>
</comment>
<dbReference type="RefSeq" id="WP_169383539.1">
    <property type="nucleotide sequence ID" value="NZ_JAAXKZ010000010.1"/>
</dbReference>
<organism evidence="4 5">
    <name type="scientific">Pseudonocardia bannensis</name>
    <dbReference type="NCBI Taxonomy" id="630973"/>
    <lineage>
        <taxon>Bacteria</taxon>
        <taxon>Bacillati</taxon>
        <taxon>Actinomycetota</taxon>
        <taxon>Actinomycetes</taxon>
        <taxon>Pseudonocardiales</taxon>
        <taxon>Pseudonocardiaceae</taxon>
        <taxon>Pseudonocardia</taxon>
    </lineage>
</organism>
<evidence type="ECO:0000256" key="2">
    <source>
        <dbReference type="HAMAP-Rule" id="MF_01483"/>
    </source>
</evidence>
<sequence length="113" mass="12239">MAGGNAIRGTRVGAGPMGESERGETAPRERISYYCSNGHETKPSFAAEAEIPESWDCPRCGLPAGRDNQSPPAPPRNEPYKTHLAYVKERRSDADGAAILEEALGRLRASREL</sequence>
<dbReference type="AlphaFoldDB" id="A0A848DE63"/>
<dbReference type="GO" id="GO:0008270">
    <property type="term" value="F:zinc ion binding"/>
    <property type="evidence" value="ECO:0007669"/>
    <property type="project" value="UniProtKB-UniRule"/>
</dbReference>
<dbReference type="Gene3D" id="2.20.28.270">
    <property type="entry name" value="RNA polymerase-binding protein A"/>
    <property type="match status" value="1"/>
</dbReference>
<dbReference type="PROSITE" id="PS00202">
    <property type="entry name" value="RUBREDOXIN"/>
    <property type="match status" value="1"/>
</dbReference>
<proteinExistence type="inferred from homology"/>
<dbReference type="GO" id="GO:0001000">
    <property type="term" value="F:bacterial-type RNA polymerase core enzyme binding"/>
    <property type="evidence" value="ECO:0007669"/>
    <property type="project" value="UniProtKB-UniRule"/>
</dbReference>
<feature type="compositionally biased region" description="Basic and acidic residues" evidence="3">
    <location>
        <begin position="19"/>
        <end position="29"/>
    </location>
</feature>
<dbReference type="InterPro" id="IPR025182">
    <property type="entry name" value="RNApol-bd_RbpA"/>
</dbReference>
<keyword evidence="5" id="KW-1185">Reference proteome</keyword>
<comment type="similarity">
    <text evidence="2">Belongs to the RNA polymerase-binding protein RbpA family.</text>
</comment>
<feature type="binding site" evidence="2">
    <location>
        <position position="57"/>
    </location>
    <ligand>
        <name>Zn(2+)</name>
        <dbReference type="ChEBI" id="CHEBI:29105"/>
    </ligand>
</feature>
<keyword evidence="2" id="KW-0862">Zinc</keyword>
<comment type="subunit">
    <text evidence="2">Forms a complex with the RNAP catalytic core and with free principal sigma factors.</text>
</comment>
<dbReference type="InterPro" id="IPR018527">
    <property type="entry name" value="Rubredoxin_Fe_BS"/>
</dbReference>
<evidence type="ECO:0000256" key="3">
    <source>
        <dbReference type="SAM" id="MobiDB-lite"/>
    </source>
</evidence>
<accession>A0A848DE63</accession>
<feature type="region of interest" description="Disordered" evidence="3">
    <location>
        <begin position="1"/>
        <end position="29"/>
    </location>
</feature>
<dbReference type="HAMAP" id="MF_01483">
    <property type="entry name" value="RbpA"/>
    <property type="match status" value="1"/>
</dbReference>
<dbReference type="InterPro" id="IPR038638">
    <property type="entry name" value="RbpA_sf"/>
</dbReference>
<keyword evidence="1 2" id="KW-0479">Metal-binding</keyword>
<feature type="region of interest" description="Disordered" evidence="3">
    <location>
        <begin position="58"/>
        <end position="80"/>
    </location>
</feature>
<evidence type="ECO:0000256" key="1">
    <source>
        <dbReference type="ARBA" id="ARBA00022723"/>
    </source>
</evidence>
<evidence type="ECO:0000313" key="5">
    <source>
        <dbReference type="Proteomes" id="UP000586918"/>
    </source>
</evidence>
<protein>
    <recommendedName>
        <fullName evidence="2">RNA polymerase-binding protein RbpA</fullName>
    </recommendedName>
</protein>
<dbReference type="Pfam" id="PF13397">
    <property type="entry name" value="RbpA"/>
    <property type="match status" value="1"/>
</dbReference>
<feature type="binding site" evidence="2">
    <location>
        <position position="39"/>
    </location>
    <ligand>
        <name>Zn(2+)</name>
        <dbReference type="ChEBI" id="CHEBI:29105"/>
    </ligand>
</feature>